<dbReference type="InterPro" id="IPR032675">
    <property type="entry name" value="LRR_dom_sf"/>
</dbReference>
<dbReference type="InterPro" id="IPR001155">
    <property type="entry name" value="OxRdtase_FMN_N"/>
</dbReference>
<proteinExistence type="inferred from homology"/>
<dbReference type="InterPro" id="IPR025724">
    <property type="entry name" value="GAG-pre-integrase_dom"/>
</dbReference>
<dbReference type="InterPro" id="IPR012337">
    <property type="entry name" value="RNaseH-like_sf"/>
</dbReference>
<gene>
    <name evidence="4" type="ORF">Tci_013480</name>
</gene>
<dbReference type="GO" id="GO:0010181">
    <property type="term" value="F:FMN binding"/>
    <property type="evidence" value="ECO:0007669"/>
    <property type="project" value="InterPro"/>
</dbReference>
<dbReference type="Gene3D" id="3.80.10.10">
    <property type="entry name" value="Ribonuclease Inhibitor"/>
    <property type="match status" value="1"/>
</dbReference>
<comment type="similarity">
    <text evidence="1">Belongs to the NADH:flavin oxidoreductase/NADH oxidase family.</text>
</comment>
<dbReference type="GO" id="GO:0003676">
    <property type="term" value="F:nucleic acid binding"/>
    <property type="evidence" value="ECO:0007669"/>
    <property type="project" value="InterPro"/>
</dbReference>
<dbReference type="Pfam" id="PF00665">
    <property type="entry name" value="rve"/>
    <property type="match status" value="1"/>
</dbReference>
<feature type="compositionally biased region" description="Low complexity" evidence="2">
    <location>
        <begin position="1036"/>
        <end position="1047"/>
    </location>
</feature>
<dbReference type="PROSITE" id="PS50994">
    <property type="entry name" value="INTEGRASE"/>
    <property type="match status" value="1"/>
</dbReference>
<organism evidence="4">
    <name type="scientific">Tanacetum cinerariifolium</name>
    <name type="common">Dalmatian daisy</name>
    <name type="synonym">Chrysanthemum cinerariifolium</name>
    <dbReference type="NCBI Taxonomy" id="118510"/>
    <lineage>
        <taxon>Eukaryota</taxon>
        <taxon>Viridiplantae</taxon>
        <taxon>Streptophyta</taxon>
        <taxon>Embryophyta</taxon>
        <taxon>Tracheophyta</taxon>
        <taxon>Spermatophyta</taxon>
        <taxon>Magnoliopsida</taxon>
        <taxon>eudicotyledons</taxon>
        <taxon>Gunneridae</taxon>
        <taxon>Pentapetalae</taxon>
        <taxon>asterids</taxon>
        <taxon>campanulids</taxon>
        <taxon>Asterales</taxon>
        <taxon>Asteraceae</taxon>
        <taxon>Asteroideae</taxon>
        <taxon>Anthemideae</taxon>
        <taxon>Anthemidinae</taxon>
        <taxon>Tanacetum</taxon>
    </lineage>
</organism>
<dbReference type="InterPro" id="IPR013785">
    <property type="entry name" value="Aldolase_TIM"/>
</dbReference>
<dbReference type="SUPFAM" id="SSF53098">
    <property type="entry name" value="Ribonuclease H-like"/>
    <property type="match status" value="1"/>
</dbReference>
<dbReference type="PANTHER" id="PTHR42648:SF28">
    <property type="entry name" value="TRANSPOSON-ENCODED PROTEIN WITH RIBONUCLEASE H-LIKE AND RETROVIRUS ZINC FINGER-LIKE DOMAINS"/>
    <property type="match status" value="1"/>
</dbReference>
<dbReference type="InterPro" id="IPR036397">
    <property type="entry name" value="RNaseH_sf"/>
</dbReference>
<sequence>MTPRLDLFFDFLECDGGRVLLGDNRECKIRVGKIKVINGSRVVLSGTRRDNCVYSLDGHAVAGELNASVEEKDSLAQVWHKRLGHISEAGLQVLEKQCLFGKKSLGKLDFYENYVLGKSHRVSFGVGRHTTQGVIDYVRSDLWGPSQVESLGGKRFFLSIVDDYSRRVWVYLLRFKHNAFEKFKEWKQLVENQTGRTVKKLRTDNGLEFCNREFKKLCIASGIARHLTVDGTPQQNGLAERINRTLMDKVRCLLIQSGLPKTFWAEATCTAAYLINRSPSTAIEKKTPMEMWSGHPSDYEMLRTFGCVAYSHVQQGKLEPRAVKCVLLGYPEGMKGYRLYRLDNESPKIVTSRNVVFIESVMYKDTLKDSGAGADKYVEELLVEVEQQRTEIPNLWKWAYWLSDLNPSTTMSSLPPARWTSKRAALKEFDQKRATFETVTVSKTFNKHPKHKALYHALMESILADEDAMEKGVADIQKKRKLDDADRDEDPPVRPDQGAHCASLPDNERIPCRIWDVAGWNTIKGNAIKAYFLANHPMHQHRMVLVKHQRIQYKMKMKMDYHEEKPERTNHVANGIPLLVPQKPQVPAEDQETTHPRTSVTFKMVAITEAVEVLVLPLEFFSQIVHIDANDFSYMKKLRILKIYQEEQYLPSYFYPEIIVAIDLSYSNIKQLWSTPKCFRRLKVMKLRYSCKPTTTLDFSEITNLKELDLEDCTRVRSFPSKVEMDSLEVLNLLGFLKVDKLSEDLGKIKSLTELYADRTAITEVPSFVSSLTNLELLSFGGQGRIQPRWWTSITISFGLLGNFLIFKNFNVDGCKKLEVLPELSPGVWKIDADDCTSLRKVLGSSKEPFRYRFNHFKNCPNLFKNVNVDSEGSIWKTQCLDSCITSQGFIHQLSAFLGLQKDKKNYKKSSKVNEVLQPKSSPNTKSFVRRLPKEVAKEKGPVKPKVAPVKPKLIVKPKAAPVKSNVGKRKRLVDDKEVEDEHDSNVKGSDGESNSDKEHKGSEEANVVTSLRRRKLSKKKKQVNDVKKQKHVFNSSSSYDESCLSSEGEKVSKPKIVSKKNKQVKDVKKKQVNDESSLLEDEKPLKNKKKRSEEVKDVKKTKKKPLTAKQNSLPSQFATFAVRAFSGSSYEFKLDKGIIHVTPEKVYKIFEVHLGGTSIFDLPEIPLDNPFVKDWFKQFDPKPLKEIHAPDIAKKLVLAKTVDFMFKVNFLMLFADVMGTADTMKAIVNLTILRRFYNVGDNVSRTRTSSVPPTDKQSFCKMMEEKISLISDEKETVLPKGSQSHLEDFEENYDDGAANVNGAEKAGANEKEPVGEADMNEESFMQWIEANMDWVGEVMVVVWWMAAVWWMVAGVGRPRENVCRSPISSTDKPICGSRAEDAQYSTSTRFPVSSMTFKWLPKFHRSRRLQNCCRFPLEIVEAISKERVFERVKIRLSPFINYNESGDSDPHLLGIYMAESLSQPGITYCHVIEQRMVTRFERVETWNSLAALRKVFKGTFMVAVGYHDRDEANHVVENGDADLVAFARVVFG</sequence>
<dbReference type="PANTHER" id="PTHR42648">
    <property type="entry name" value="TRANSPOSASE, PUTATIVE-RELATED"/>
    <property type="match status" value="1"/>
</dbReference>
<feature type="compositionally biased region" description="Basic and acidic residues" evidence="2">
    <location>
        <begin position="1064"/>
        <end position="1074"/>
    </location>
</feature>
<dbReference type="Pfam" id="PF00724">
    <property type="entry name" value="Oxidored_FMN"/>
    <property type="match status" value="1"/>
</dbReference>
<feature type="compositionally biased region" description="Basic and acidic residues" evidence="2">
    <location>
        <begin position="1081"/>
        <end position="1099"/>
    </location>
</feature>
<feature type="region of interest" description="Disordered" evidence="2">
    <location>
        <begin position="909"/>
        <end position="928"/>
    </location>
</feature>
<name>A0A6L2JY96_TANCI</name>
<dbReference type="Gene3D" id="3.20.20.70">
    <property type="entry name" value="Aldolase class I"/>
    <property type="match status" value="1"/>
</dbReference>
<feature type="region of interest" description="Disordered" evidence="2">
    <location>
        <begin position="959"/>
        <end position="1109"/>
    </location>
</feature>
<dbReference type="SUPFAM" id="SSF51395">
    <property type="entry name" value="FMN-linked oxidoreductases"/>
    <property type="match status" value="1"/>
</dbReference>
<dbReference type="Pfam" id="PF13976">
    <property type="entry name" value="gag_pre-integrs"/>
    <property type="match status" value="1"/>
</dbReference>
<feature type="compositionally biased region" description="Basic and acidic residues" evidence="2">
    <location>
        <begin position="475"/>
        <end position="484"/>
    </location>
</feature>
<accession>A0A6L2JY96</accession>
<dbReference type="EMBL" id="BKCJ010001446">
    <property type="protein sequence ID" value="GEU41502.1"/>
    <property type="molecule type" value="Genomic_DNA"/>
</dbReference>
<evidence type="ECO:0000313" key="4">
    <source>
        <dbReference type="EMBL" id="GEU41502.1"/>
    </source>
</evidence>
<dbReference type="Gene3D" id="3.30.420.10">
    <property type="entry name" value="Ribonuclease H-like superfamily/Ribonuclease H"/>
    <property type="match status" value="1"/>
</dbReference>
<dbReference type="SUPFAM" id="SSF52058">
    <property type="entry name" value="L domain-like"/>
    <property type="match status" value="1"/>
</dbReference>
<evidence type="ECO:0000256" key="2">
    <source>
        <dbReference type="SAM" id="MobiDB-lite"/>
    </source>
</evidence>
<dbReference type="GO" id="GO:0016491">
    <property type="term" value="F:oxidoreductase activity"/>
    <property type="evidence" value="ECO:0007669"/>
    <property type="project" value="InterPro"/>
</dbReference>
<reference evidence="4" key="1">
    <citation type="journal article" date="2019" name="Sci. Rep.">
        <title>Draft genome of Tanacetum cinerariifolium, the natural source of mosquito coil.</title>
        <authorList>
            <person name="Yamashiro T."/>
            <person name="Shiraishi A."/>
            <person name="Satake H."/>
            <person name="Nakayama K."/>
        </authorList>
    </citation>
    <scope>NUCLEOTIDE SEQUENCE</scope>
</reference>
<dbReference type="InterPro" id="IPR039537">
    <property type="entry name" value="Retrotran_Ty1/copia-like"/>
</dbReference>
<dbReference type="GO" id="GO:0015074">
    <property type="term" value="P:DNA integration"/>
    <property type="evidence" value="ECO:0007669"/>
    <property type="project" value="InterPro"/>
</dbReference>
<feature type="region of interest" description="Disordered" evidence="2">
    <location>
        <begin position="475"/>
        <end position="505"/>
    </location>
</feature>
<feature type="compositionally biased region" description="Basic residues" evidence="2">
    <location>
        <begin position="1012"/>
        <end position="1022"/>
    </location>
</feature>
<evidence type="ECO:0000256" key="1">
    <source>
        <dbReference type="ARBA" id="ARBA00005979"/>
    </source>
</evidence>
<dbReference type="InterPro" id="IPR057670">
    <property type="entry name" value="SH3_retrovirus"/>
</dbReference>
<dbReference type="InterPro" id="IPR001584">
    <property type="entry name" value="Integrase_cat-core"/>
</dbReference>
<evidence type="ECO:0000259" key="3">
    <source>
        <dbReference type="PROSITE" id="PS50994"/>
    </source>
</evidence>
<protein>
    <submittedName>
        <fullName evidence="4">Retrovirus-related Pol polyprotein from transposon TNT 1-94</fullName>
    </submittedName>
</protein>
<dbReference type="Pfam" id="PF25597">
    <property type="entry name" value="SH3_retrovirus"/>
    <property type="match status" value="1"/>
</dbReference>
<feature type="domain" description="Integrase catalytic" evidence="3">
    <location>
        <begin position="128"/>
        <end position="296"/>
    </location>
</feature>
<feature type="compositionally biased region" description="Basic and acidic residues" evidence="2">
    <location>
        <begin position="995"/>
        <end position="1004"/>
    </location>
</feature>
<comment type="caution">
    <text evidence="4">The sequence shown here is derived from an EMBL/GenBank/DDBJ whole genome shotgun (WGS) entry which is preliminary data.</text>
</comment>